<organism evidence="1 2">
    <name type="scientific">Araneus ventricosus</name>
    <name type="common">Orbweaver spider</name>
    <name type="synonym">Epeira ventricosa</name>
    <dbReference type="NCBI Taxonomy" id="182803"/>
    <lineage>
        <taxon>Eukaryota</taxon>
        <taxon>Metazoa</taxon>
        <taxon>Ecdysozoa</taxon>
        <taxon>Arthropoda</taxon>
        <taxon>Chelicerata</taxon>
        <taxon>Arachnida</taxon>
        <taxon>Araneae</taxon>
        <taxon>Araneomorphae</taxon>
        <taxon>Entelegynae</taxon>
        <taxon>Araneoidea</taxon>
        <taxon>Araneidae</taxon>
        <taxon>Araneus</taxon>
    </lineage>
</organism>
<sequence>MYFTEHGPFTSYLKRFNLRSSDQCSCGETGSPLHFATSCPHTKTWHFTKPSDDNFYTKTWHFTKPSDDNFIKRKIGILHNNQLRIRLNQLIEYLKDHDELINGTSTD</sequence>
<evidence type="ECO:0000313" key="1">
    <source>
        <dbReference type="EMBL" id="GBN78545.1"/>
    </source>
</evidence>
<proteinExistence type="predicted"/>
<evidence type="ECO:0000313" key="2">
    <source>
        <dbReference type="Proteomes" id="UP000499080"/>
    </source>
</evidence>
<accession>A0A4Y2RUB4</accession>
<protein>
    <submittedName>
        <fullName evidence="1">Uncharacterized protein</fullName>
    </submittedName>
</protein>
<reference evidence="1 2" key="1">
    <citation type="journal article" date="2019" name="Sci. Rep.">
        <title>Orb-weaving spider Araneus ventricosus genome elucidates the spidroin gene catalogue.</title>
        <authorList>
            <person name="Kono N."/>
            <person name="Nakamura H."/>
            <person name="Ohtoshi R."/>
            <person name="Moran D.A.P."/>
            <person name="Shinohara A."/>
            <person name="Yoshida Y."/>
            <person name="Fujiwara M."/>
            <person name="Mori M."/>
            <person name="Tomita M."/>
            <person name="Arakawa K."/>
        </authorList>
    </citation>
    <scope>NUCLEOTIDE SEQUENCE [LARGE SCALE GENOMIC DNA]</scope>
</reference>
<name>A0A4Y2RUB4_ARAVE</name>
<gene>
    <name evidence="1" type="ORF">AVEN_161452_1</name>
</gene>
<dbReference type="EMBL" id="BGPR01018216">
    <property type="protein sequence ID" value="GBN78545.1"/>
    <property type="molecule type" value="Genomic_DNA"/>
</dbReference>
<dbReference type="AlphaFoldDB" id="A0A4Y2RUB4"/>
<comment type="caution">
    <text evidence="1">The sequence shown here is derived from an EMBL/GenBank/DDBJ whole genome shotgun (WGS) entry which is preliminary data.</text>
</comment>
<dbReference type="Proteomes" id="UP000499080">
    <property type="component" value="Unassembled WGS sequence"/>
</dbReference>
<keyword evidence="2" id="KW-1185">Reference proteome</keyword>